<evidence type="ECO:0000313" key="2">
    <source>
        <dbReference type="EMBL" id="QEC65848.1"/>
    </source>
</evidence>
<dbReference type="NCBIfam" id="TIGR00022">
    <property type="entry name" value="YhcH/YjgK/YiaL family protein"/>
    <property type="match status" value="1"/>
</dbReference>
<dbReference type="AlphaFoldDB" id="A0A5B8V3V6"/>
<dbReference type="InterPro" id="IPR004375">
    <property type="entry name" value="NanQ/TabA/YiaL"/>
</dbReference>
<proteinExistence type="predicted"/>
<evidence type="ECO:0000256" key="1">
    <source>
        <dbReference type="SAM" id="SignalP"/>
    </source>
</evidence>
<feature type="signal peptide" evidence="1">
    <location>
        <begin position="1"/>
        <end position="20"/>
    </location>
</feature>
<dbReference type="Proteomes" id="UP000321533">
    <property type="component" value="Chromosome"/>
</dbReference>
<keyword evidence="1" id="KW-0732">Signal</keyword>
<accession>A0A5B8V3V6</accession>
<dbReference type="EMBL" id="CP042435">
    <property type="protein sequence ID" value="QEC65848.1"/>
    <property type="molecule type" value="Genomic_DNA"/>
</dbReference>
<dbReference type="Pfam" id="PF04074">
    <property type="entry name" value="DUF386"/>
    <property type="match status" value="1"/>
</dbReference>
<dbReference type="PANTHER" id="PTHR34986">
    <property type="entry name" value="EVOLVED BETA-GALACTOSIDASE SUBUNIT BETA"/>
    <property type="match status" value="1"/>
</dbReference>
<dbReference type="RefSeq" id="WP_147187648.1">
    <property type="nucleotide sequence ID" value="NZ_CP042435.1"/>
</dbReference>
<organism evidence="2 3">
    <name type="scientific">Panacibacter ginsenosidivorans</name>
    <dbReference type="NCBI Taxonomy" id="1813871"/>
    <lineage>
        <taxon>Bacteria</taxon>
        <taxon>Pseudomonadati</taxon>
        <taxon>Bacteroidota</taxon>
        <taxon>Chitinophagia</taxon>
        <taxon>Chitinophagales</taxon>
        <taxon>Chitinophagaceae</taxon>
        <taxon>Panacibacter</taxon>
    </lineage>
</organism>
<dbReference type="SUPFAM" id="SSF51197">
    <property type="entry name" value="Clavaminate synthase-like"/>
    <property type="match status" value="1"/>
</dbReference>
<gene>
    <name evidence="2" type="ORF">FRZ67_00470</name>
</gene>
<dbReference type="OrthoDB" id="9792756at2"/>
<feature type="chain" id="PRO_5023024430" evidence="1">
    <location>
        <begin position="21"/>
        <end position="203"/>
    </location>
</feature>
<dbReference type="Gene3D" id="2.60.120.370">
    <property type="entry name" value="YhcH/YjgK/YiaL"/>
    <property type="match status" value="1"/>
</dbReference>
<keyword evidence="3" id="KW-1185">Reference proteome</keyword>
<protein>
    <submittedName>
        <fullName evidence="2">DUF386 domain-containing protein</fullName>
    </submittedName>
</protein>
<name>A0A5B8V3V6_9BACT</name>
<evidence type="ECO:0000313" key="3">
    <source>
        <dbReference type="Proteomes" id="UP000321533"/>
    </source>
</evidence>
<dbReference type="GO" id="GO:0005829">
    <property type="term" value="C:cytosol"/>
    <property type="evidence" value="ECO:0007669"/>
    <property type="project" value="TreeGrafter"/>
</dbReference>
<dbReference type="InterPro" id="IPR037012">
    <property type="entry name" value="NanQ/TabA/YiaL_sf"/>
</dbReference>
<sequence length="203" mass="22987">MKKISVYFIMLLLSVASLHAAAQITPTALTKKQVNDWFQKREWLAGLPLQPHASINKTVFARQYQLNKNYWDKAFAFLKEHDLATMAAGRYAIDGDNVYAIITENPTKVVDSAKWESHRNYIDLHLVIAGEEKIGVADITKLTVTMPYDVTKDLMNYSGDGNFYTAVPGTFFLFFPLDAHRPNITTGGNKPDKKIVIKIRYAE</sequence>
<reference evidence="2 3" key="1">
    <citation type="journal article" date="2016" name="Int. J. Syst. Evol. Microbiol.">
        <title>Panacibacter ginsenosidivorans gen. nov., sp. nov., with ginsenoside converting activity isolated from soil of a ginseng field.</title>
        <authorList>
            <person name="Siddiqi M.Z."/>
            <person name="Muhammad Shafi S."/>
            <person name="Choi K.D."/>
            <person name="Im W.T."/>
        </authorList>
    </citation>
    <scope>NUCLEOTIDE SEQUENCE [LARGE SCALE GENOMIC DNA]</scope>
    <source>
        <strain evidence="2 3">Gsoil1550</strain>
    </source>
</reference>
<dbReference type="KEGG" id="pgin:FRZ67_00470"/>
<dbReference type="PANTHER" id="PTHR34986:SF1">
    <property type="entry name" value="PROTEIN YIAL"/>
    <property type="match status" value="1"/>
</dbReference>